<evidence type="ECO:0000313" key="3">
    <source>
        <dbReference type="Proteomes" id="UP000187203"/>
    </source>
</evidence>
<dbReference type="EMBL" id="AWUE01013553">
    <property type="protein sequence ID" value="OMP06620.1"/>
    <property type="molecule type" value="Genomic_DNA"/>
</dbReference>
<keyword evidence="1" id="KW-1133">Transmembrane helix</keyword>
<proteinExistence type="predicted"/>
<feature type="transmembrane region" description="Helical" evidence="1">
    <location>
        <begin position="12"/>
        <end position="33"/>
    </location>
</feature>
<gene>
    <name evidence="2" type="ORF">COLO4_08019</name>
</gene>
<evidence type="ECO:0000256" key="1">
    <source>
        <dbReference type="SAM" id="Phobius"/>
    </source>
</evidence>
<protein>
    <submittedName>
        <fullName evidence="2">Uncharacterized protein</fullName>
    </submittedName>
</protein>
<dbReference type="AlphaFoldDB" id="A0A1R3KHR0"/>
<reference evidence="3" key="1">
    <citation type="submission" date="2013-09" db="EMBL/GenBank/DDBJ databases">
        <title>Corchorus olitorius genome sequencing.</title>
        <authorList>
            <person name="Alam M."/>
            <person name="Haque M.S."/>
            <person name="Islam M.S."/>
            <person name="Emdad E.M."/>
            <person name="Islam M.M."/>
            <person name="Ahmed B."/>
            <person name="Halim A."/>
            <person name="Hossen Q.M.M."/>
            <person name="Hossain M.Z."/>
            <person name="Ahmed R."/>
            <person name="Khan M.M."/>
            <person name="Islam R."/>
            <person name="Rashid M.M."/>
            <person name="Khan S.A."/>
            <person name="Rahman M.S."/>
            <person name="Alam M."/>
            <person name="Yahiya A.S."/>
            <person name="Khan M.S."/>
            <person name="Azam M.S."/>
            <person name="Haque T."/>
            <person name="Lashkar M.Z.H."/>
            <person name="Akhand A.I."/>
            <person name="Morshed G."/>
            <person name="Roy S."/>
            <person name="Uddin K.S."/>
            <person name="Rabeya T."/>
            <person name="Hossain A.S."/>
            <person name="Chowdhury A."/>
            <person name="Snigdha A.R."/>
            <person name="Mortoza M.S."/>
            <person name="Matin S.A."/>
            <person name="Hoque S.M.E."/>
            <person name="Islam M.K."/>
            <person name="Roy D.K."/>
            <person name="Haider R."/>
            <person name="Moosa M.M."/>
            <person name="Elias S.M."/>
            <person name="Hasan A.M."/>
            <person name="Jahan S."/>
            <person name="Shafiuddin M."/>
            <person name="Mahmood N."/>
            <person name="Shommy N.S."/>
        </authorList>
    </citation>
    <scope>NUCLEOTIDE SEQUENCE [LARGE SCALE GENOMIC DNA]</scope>
    <source>
        <strain evidence="3">cv. O-4</strain>
    </source>
</reference>
<keyword evidence="1" id="KW-0472">Membrane</keyword>
<sequence>MGQFCIELNIDLMGLLLALVIAVALLLTCVNQPPRRAMVVAHRVGCPFEPTQWLPSFHYRVVMESPRFTAKPKLPSFDMGKLVCSACDEGGGLNFMQFLVALVIALALMALCMPPPPPRRILVARRVF</sequence>
<accession>A0A1R3KHR0</accession>
<comment type="caution">
    <text evidence="2">The sequence shown here is derived from an EMBL/GenBank/DDBJ whole genome shotgun (WGS) entry which is preliminary data.</text>
</comment>
<evidence type="ECO:0000313" key="2">
    <source>
        <dbReference type="EMBL" id="OMP06620.1"/>
    </source>
</evidence>
<keyword evidence="3" id="KW-1185">Reference proteome</keyword>
<feature type="transmembrane region" description="Helical" evidence="1">
    <location>
        <begin position="95"/>
        <end position="113"/>
    </location>
</feature>
<organism evidence="2 3">
    <name type="scientific">Corchorus olitorius</name>
    <dbReference type="NCBI Taxonomy" id="93759"/>
    <lineage>
        <taxon>Eukaryota</taxon>
        <taxon>Viridiplantae</taxon>
        <taxon>Streptophyta</taxon>
        <taxon>Embryophyta</taxon>
        <taxon>Tracheophyta</taxon>
        <taxon>Spermatophyta</taxon>
        <taxon>Magnoliopsida</taxon>
        <taxon>eudicotyledons</taxon>
        <taxon>Gunneridae</taxon>
        <taxon>Pentapetalae</taxon>
        <taxon>rosids</taxon>
        <taxon>malvids</taxon>
        <taxon>Malvales</taxon>
        <taxon>Malvaceae</taxon>
        <taxon>Grewioideae</taxon>
        <taxon>Apeibeae</taxon>
        <taxon>Corchorus</taxon>
    </lineage>
</organism>
<dbReference type="Proteomes" id="UP000187203">
    <property type="component" value="Unassembled WGS sequence"/>
</dbReference>
<name>A0A1R3KHR0_9ROSI</name>
<keyword evidence="1" id="KW-0812">Transmembrane</keyword>